<gene>
    <name evidence="2" type="ORF">GCM10008018_66290</name>
</gene>
<feature type="transmembrane region" description="Helical" evidence="1">
    <location>
        <begin position="66"/>
        <end position="86"/>
    </location>
</feature>
<comment type="caution">
    <text evidence="2">The sequence shown here is derived from an EMBL/GenBank/DDBJ whole genome shotgun (WGS) entry which is preliminary data.</text>
</comment>
<keyword evidence="1" id="KW-1133">Transmembrane helix</keyword>
<keyword evidence="1" id="KW-0812">Transmembrane</keyword>
<dbReference type="EMBL" id="BMHE01000064">
    <property type="protein sequence ID" value="GGA11938.1"/>
    <property type="molecule type" value="Genomic_DNA"/>
</dbReference>
<keyword evidence="3" id="KW-1185">Reference proteome</keyword>
<keyword evidence="1" id="KW-0472">Membrane</keyword>
<sequence length="137" mass="15852">MEKRSIFRRDGSISISLLVVFIVNFIIPFTFIIRFKAIIIQYGNVLTIIAIPVIVLLLFRIRCQFKLIYGLLEIAIGLLTTIFLVFPEYDKYDFSSSTPFLGGAFVMIRGLDYMTKEIKASHSKSRFGEFWDYVFPS</sequence>
<evidence type="ECO:0000256" key="1">
    <source>
        <dbReference type="SAM" id="Phobius"/>
    </source>
</evidence>
<name>A0ABQ1FGJ0_9BACL</name>
<feature type="transmembrane region" description="Helical" evidence="1">
    <location>
        <begin position="12"/>
        <end position="33"/>
    </location>
</feature>
<dbReference type="Proteomes" id="UP000615455">
    <property type="component" value="Unassembled WGS sequence"/>
</dbReference>
<organism evidence="2 3">
    <name type="scientific">Paenibacillus marchantiophytorum</name>
    <dbReference type="NCBI Taxonomy" id="1619310"/>
    <lineage>
        <taxon>Bacteria</taxon>
        <taxon>Bacillati</taxon>
        <taxon>Bacillota</taxon>
        <taxon>Bacilli</taxon>
        <taxon>Bacillales</taxon>
        <taxon>Paenibacillaceae</taxon>
        <taxon>Paenibacillus</taxon>
    </lineage>
</organism>
<evidence type="ECO:0000313" key="2">
    <source>
        <dbReference type="EMBL" id="GGA11938.1"/>
    </source>
</evidence>
<feature type="transmembrane region" description="Helical" evidence="1">
    <location>
        <begin position="39"/>
        <end position="59"/>
    </location>
</feature>
<accession>A0ABQ1FGJ0</accession>
<reference evidence="3" key="1">
    <citation type="journal article" date="2019" name="Int. J. Syst. Evol. Microbiol.">
        <title>The Global Catalogue of Microorganisms (GCM) 10K type strain sequencing project: providing services to taxonomists for standard genome sequencing and annotation.</title>
        <authorList>
            <consortium name="The Broad Institute Genomics Platform"/>
            <consortium name="The Broad Institute Genome Sequencing Center for Infectious Disease"/>
            <person name="Wu L."/>
            <person name="Ma J."/>
        </authorList>
    </citation>
    <scope>NUCLEOTIDE SEQUENCE [LARGE SCALE GENOMIC DNA]</scope>
    <source>
        <strain evidence="3">CGMCC 1.15043</strain>
    </source>
</reference>
<dbReference type="RefSeq" id="WP_189019959.1">
    <property type="nucleotide sequence ID" value="NZ_BMHE01000064.1"/>
</dbReference>
<evidence type="ECO:0000313" key="3">
    <source>
        <dbReference type="Proteomes" id="UP000615455"/>
    </source>
</evidence>
<proteinExistence type="predicted"/>
<protein>
    <submittedName>
        <fullName evidence="2">Uncharacterized protein</fullName>
    </submittedName>
</protein>